<feature type="transmembrane region" description="Helical" evidence="2">
    <location>
        <begin position="51"/>
        <end position="75"/>
    </location>
</feature>
<feature type="region of interest" description="Disordered" evidence="1">
    <location>
        <begin position="17"/>
        <end position="40"/>
    </location>
</feature>
<proteinExistence type="predicted"/>
<keyword evidence="2" id="KW-0812">Transmembrane</keyword>
<keyword evidence="2" id="KW-1133">Transmembrane helix</keyword>
<dbReference type="Gene3D" id="1.10.530.10">
    <property type="match status" value="1"/>
</dbReference>
<evidence type="ECO:0000313" key="5">
    <source>
        <dbReference type="Proteomes" id="UP000800981"/>
    </source>
</evidence>
<sequence>MTPNVLTDVASDAAAAPGDRAAGSALSGTGAAAGAPAPRRRRSLRASWRRALVAGGAPLLLAGLVTAGAPGWGAYTVRSGDTLSEIAVRYHTSVPALVKANGLPGNGNLIRIGQRLSVPSRSSASRSAPRTSVRTVVVTHRVVRGDTMGELAARYGTKASVIRKANRIRHSAVIRIGQVLRIPVTRKTTTGGSSSGSSSSGGSSSGAYSGNSFAGRTYPNATVARAAQNRAILASRRMPSRDTVRAMVAATARRHGVDPSLALAVAYQESGFNPRVVSVANAIGTMQVIPTSGDWASSVLGRRLDLLNAQDNITAGVVLLRVLIRSAGSTSTAVAGYYQGLASVRRNGMYADTKRYVANILALRARFR</sequence>
<dbReference type="PANTHER" id="PTHR33734">
    <property type="entry name" value="LYSM DOMAIN-CONTAINING GPI-ANCHORED PROTEIN 2"/>
    <property type="match status" value="1"/>
</dbReference>
<evidence type="ECO:0000259" key="3">
    <source>
        <dbReference type="PROSITE" id="PS51782"/>
    </source>
</evidence>
<feature type="domain" description="LysM" evidence="3">
    <location>
        <begin position="73"/>
        <end position="118"/>
    </location>
</feature>
<dbReference type="SUPFAM" id="SSF54106">
    <property type="entry name" value="LysM domain"/>
    <property type="match status" value="2"/>
</dbReference>
<protein>
    <submittedName>
        <fullName evidence="4">LysM peptidoglycan-binding domain-containing protein</fullName>
    </submittedName>
</protein>
<comment type="caution">
    <text evidence="4">The sequence shown here is derived from an EMBL/GenBank/DDBJ whole genome shotgun (WGS) entry which is preliminary data.</text>
</comment>
<feature type="domain" description="LysM" evidence="3">
    <location>
        <begin position="138"/>
        <end position="182"/>
    </location>
</feature>
<dbReference type="Gene3D" id="3.10.350.10">
    <property type="entry name" value="LysM domain"/>
    <property type="match status" value="2"/>
</dbReference>
<dbReference type="PANTHER" id="PTHR33734:SF22">
    <property type="entry name" value="MEMBRANE-BOUND LYTIC MUREIN TRANSGLYCOSYLASE D"/>
    <property type="match status" value="1"/>
</dbReference>
<keyword evidence="2" id="KW-0472">Membrane</keyword>
<feature type="compositionally biased region" description="Low complexity" evidence="1">
    <location>
        <begin position="17"/>
        <end position="37"/>
    </location>
</feature>
<dbReference type="InterPro" id="IPR018392">
    <property type="entry name" value="LysM"/>
</dbReference>
<feature type="compositionally biased region" description="Low complexity" evidence="1">
    <location>
        <begin position="191"/>
        <end position="208"/>
    </location>
</feature>
<reference evidence="4 5" key="1">
    <citation type="submission" date="2020-03" db="EMBL/GenBank/DDBJ databases">
        <title>Two novel Motilibacter sp.</title>
        <authorList>
            <person name="Liu S."/>
        </authorList>
    </citation>
    <scope>NUCLEOTIDE SEQUENCE [LARGE SCALE GENOMIC DNA]</scope>
    <source>
        <strain evidence="4 5">E257</strain>
    </source>
</reference>
<dbReference type="InterPro" id="IPR036779">
    <property type="entry name" value="LysM_dom_sf"/>
</dbReference>
<dbReference type="CDD" id="cd00118">
    <property type="entry name" value="LysM"/>
    <property type="match status" value="2"/>
</dbReference>
<dbReference type="InterPro" id="IPR008258">
    <property type="entry name" value="Transglycosylase_SLT_dom_1"/>
</dbReference>
<organism evidence="4 5">
    <name type="scientific">Motilibacter deserti</name>
    <dbReference type="NCBI Taxonomy" id="2714956"/>
    <lineage>
        <taxon>Bacteria</taxon>
        <taxon>Bacillati</taxon>
        <taxon>Actinomycetota</taxon>
        <taxon>Actinomycetes</taxon>
        <taxon>Motilibacterales</taxon>
        <taxon>Motilibacteraceae</taxon>
        <taxon>Motilibacter</taxon>
    </lineage>
</organism>
<dbReference type="SUPFAM" id="SSF53955">
    <property type="entry name" value="Lysozyme-like"/>
    <property type="match status" value="1"/>
</dbReference>
<dbReference type="EMBL" id="JAANNP010000001">
    <property type="protein sequence ID" value="NHC12353.1"/>
    <property type="molecule type" value="Genomic_DNA"/>
</dbReference>
<dbReference type="SMART" id="SM00257">
    <property type="entry name" value="LysM"/>
    <property type="match status" value="2"/>
</dbReference>
<evidence type="ECO:0000256" key="1">
    <source>
        <dbReference type="SAM" id="MobiDB-lite"/>
    </source>
</evidence>
<feature type="region of interest" description="Disordered" evidence="1">
    <location>
        <begin position="185"/>
        <end position="208"/>
    </location>
</feature>
<evidence type="ECO:0000313" key="4">
    <source>
        <dbReference type="EMBL" id="NHC12353.1"/>
    </source>
</evidence>
<name>A0ABX0GPH7_9ACTN</name>
<dbReference type="Pfam" id="PF01464">
    <property type="entry name" value="SLT"/>
    <property type="match status" value="1"/>
</dbReference>
<dbReference type="InterPro" id="IPR023346">
    <property type="entry name" value="Lysozyme-like_dom_sf"/>
</dbReference>
<dbReference type="RefSeq" id="WP_166276533.1">
    <property type="nucleotide sequence ID" value="NZ_JAANNP010000001.1"/>
</dbReference>
<evidence type="ECO:0000256" key="2">
    <source>
        <dbReference type="SAM" id="Phobius"/>
    </source>
</evidence>
<keyword evidence="5" id="KW-1185">Reference proteome</keyword>
<dbReference type="PROSITE" id="PS51782">
    <property type="entry name" value="LYSM"/>
    <property type="match status" value="2"/>
</dbReference>
<dbReference type="Pfam" id="PF01476">
    <property type="entry name" value="LysM"/>
    <property type="match status" value="2"/>
</dbReference>
<gene>
    <name evidence="4" type="ORF">G9H71_00970</name>
</gene>
<accession>A0ABX0GPH7</accession>
<dbReference type="Proteomes" id="UP000800981">
    <property type="component" value="Unassembled WGS sequence"/>
</dbReference>